<reference evidence="2" key="1">
    <citation type="submission" date="2022-10" db="EMBL/GenBank/DDBJ databases">
        <authorList>
            <person name="Koch H."/>
        </authorList>
    </citation>
    <scope>NUCLEOTIDE SEQUENCE</scope>
    <source>
        <strain evidence="2">DNF</strain>
    </source>
</reference>
<feature type="domain" description="DUF5069" evidence="1">
    <location>
        <begin position="7"/>
        <end position="136"/>
    </location>
</feature>
<dbReference type="KEGG" id="nti:DNFV4_02285"/>
<dbReference type="Proteomes" id="UP001179121">
    <property type="component" value="Chromosome"/>
</dbReference>
<accession>A0AA86TC50</accession>
<proteinExistence type="predicted"/>
<dbReference type="EMBL" id="OX365700">
    <property type="protein sequence ID" value="CAI4031864.1"/>
    <property type="molecule type" value="Genomic_DNA"/>
</dbReference>
<evidence type="ECO:0000259" key="1">
    <source>
        <dbReference type="Pfam" id="PF16798"/>
    </source>
</evidence>
<evidence type="ECO:0000313" key="2">
    <source>
        <dbReference type="EMBL" id="CAI4031864.1"/>
    </source>
</evidence>
<dbReference type="RefSeq" id="WP_289271647.1">
    <property type="nucleotide sequence ID" value="NZ_OX365700.1"/>
</dbReference>
<organism evidence="2 3">
    <name type="scientific">Nitrospira tepida</name>
    <dbReference type="NCBI Taxonomy" id="2973512"/>
    <lineage>
        <taxon>Bacteria</taxon>
        <taxon>Pseudomonadati</taxon>
        <taxon>Nitrospirota</taxon>
        <taxon>Nitrospiria</taxon>
        <taxon>Nitrospirales</taxon>
        <taxon>Nitrospiraceae</taxon>
        <taxon>Nitrospira</taxon>
    </lineage>
</organism>
<sequence length="146" mass="16964">MDLRAGYPRSLRERLGGYVHLARMLDKCRAKLAGTIGDYIYPCPLDQRLLDFAGIDPDQLLEQVRRQPDEAVVRWWTAMAKPHTEAEREAWNRELLARGPDSEEKWAYFRSVRDQLDPTRTDIVTWADLLDLEEGRQVPRRATVDG</sequence>
<gene>
    <name evidence="2" type="ORF">DNFV4_02285</name>
</gene>
<dbReference type="InterPro" id="IPR031849">
    <property type="entry name" value="DUF5069"/>
</dbReference>
<name>A0AA86TC50_9BACT</name>
<dbReference type="AlphaFoldDB" id="A0AA86TC50"/>
<protein>
    <recommendedName>
        <fullName evidence="1">DUF5069 domain-containing protein</fullName>
    </recommendedName>
</protein>
<dbReference type="Pfam" id="PF16798">
    <property type="entry name" value="DUF5069"/>
    <property type="match status" value="1"/>
</dbReference>
<keyword evidence="3" id="KW-1185">Reference proteome</keyword>
<evidence type="ECO:0000313" key="3">
    <source>
        <dbReference type="Proteomes" id="UP001179121"/>
    </source>
</evidence>